<reference evidence="2" key="1">
    <citation type="submission" date="2023-04" db="EMBL/GenBank/DDBJ databases">
        <title>Black Yeasts Isolated from many extreme environments.</title>
        <authorList>
            <person name="Coleine C."/>
            <person name="Stajich J.E."/>
            <person name="Selbmann L."/>
        </authorList>
    </citation>
    <scope>NUCLEOTIDE SEQUENCE</scope>
    <source>
        <strain evidence="2">CCFEE 5312</strain>
    </source>
</reference>
<dbReference type="InterPro" id="IPR002818">
    <property type="entry name" value="DJ-1/PfpI"/>
</dbReference>
<organism evidence="2 3">
    <name type="scientific">Extremus antarcticus</name>
    <dbReference type="NCBI Taxonomy" id="702011"/>
    <lineage>
        <taxon>Eukaryota</taxon>
        <taxon>Fungi</taxon>
        <taxon>Dikarya</taxon>
        <taxon>Ascomycota</taxon>
        <taxon>Pezizomycotina</taxon>
        <taxon>Dothideomycetes</taxon>
        <taxon>Dothideomycetidae</taxon>
        <taxon>Mycosphaerellales</taxon>
        <taxon>Extremaceae</taxon>
        <taxon>Extremus</taxon>
    </lineage>
</organism>
<dbReference type="Pfam" id="PF01965">
    <property type="entry name" value="DJ-1_PfpI"/>
    <property type="match status" value="1"/>
</dbReference>
<sequence length="179" mass="19933">MISEEWKQQALDVEFHWVTETGEPAQLSAGATIKPTHSFATCPPLDCAMMGAHDSNHVMSKTEIDFIRKTYDDCVAFFFICGGFLAALKSGLLEGKTATAPRPMVPMLQNMSQEVNWVTKRWARDGKIWTSGALLNGTDMTRAFAEETWGGPGTFAEFNMRLGGYPNRDIDYADVPWDI</sequence>
<evidence type="ECO:0000313" key="2">
    <source>
        <dbReference type="EMBL" id="KAK3054485.1"/>
    </source>
</evidence>
<dbReference type="InterPro" id="IPR029062">
    <property type="entry name" value="Class_I_gatase-like"/>
</dbReference>
<dbReference type="Gene3D" id="3.40.50.880">
    <property type="match status" value="1"/>
</dbReference>
<evidence type="ECO:0000313" key="3">
    <source>
        <dbReference type="Proteomes" id="UP001271007"/>
    </source>
</evidence>
<name>A0AAJ0DI46_9PEZI</name>
<accession>A0AAJ0DI46</accession>
<dbReference type="PANTHER" id="PTHR43130">
    <property type="entry name" value="ARAC-FAMILY TRANSCRIPTIONAL REGULATOR"/>
    <property type="match status" value="1"/>
</dbReference>
<comment type="caution">
    <text evidence="2">The sequence shown here is derived from an EMBL/GenBank/DDBJ whole genome shotgun (WGS) entry which is preliminary data.</text>
</comment>
<dbReference type="AlphaFoldDB" id="A0AAJ0DI46"/>
<dbReference type="PANTHER" id="PTHR43130:SF7">
    <property type="entry name" value="DJ-1_PFPI DOMAIN-CONTAINING PROTEIN"/>
    <property type="match status" value="1"/>
</dbReference>
<dbReference type="SUPFAM" id="SSF52317">
    <property type="entry name" value="Class I glutamine amidotransferase-like"/>
    <property type="match status" value="1"/>
</dbReference>
<dbReference type="Proteomes" id="UP001271007">
    <property type="component" value="Unassembled WGS sequence"/>
</dbReference>
<protein>
    <recommendedName>
        <fullName evidence="1">DJ-1/PfpI domain-containing protein</fullName>
    </recommendedName>
</protein>
<keyword evidence="3" id="KW-1185">Reference proteome</keyword>
<gene>
    <name evidence="2" type="ORF">LTR09_004754</name>
</gene>
<dbReference type="EMBL" id="JAWDJX010000012">
    <property type="protein sequence ID" value="KAK3054485.1"/>
    <property type="molecule type" value="Genomic_DNA"/>
</dbReference>
<dbReference type="InterPro" id="IPR052158">
    <property type="entry name" value="INH-QAR"/>
</dbReference>
<feature type="domain" description="DJ-1/PfpI" evidence="1">
    <location>
        <begin position="11"/>
        <end position="146"/>
    </location>
</feature>
<proteinExistence type="predicted"/>
<evidence type="ECO:0000259" key="1">
    <source>
        <dbReference type="Pfam" id="PF01965"/>
    </source>
</evidence>